<comment type="caution">
    <text evidence="1">The sequence shown here is derived from an EMBL/GenBank/DDBJ whole genome shotgun (WGS) entry which is preliminary data.</text>
</comment>
<evidence type="ECO:0000313" key="1">
    <source>
        <dbReference type="EMBL" id="KKK71742.1"/>
    </source>
</evidence>
<protein>
    <submittedName>
        <fullName evidence="1">Uncharacterized protein</fullName>
    </submittedName>
</protein>
<feature type="non-terminal residue" evidence="1">
    <location>
        <position position="1"/>
    </location>
</feature>
<name>A0A0F8XRN2_9ZZZZ</name>
<gene>
    <name evidence="1" type="ORF">LCGC14_2910860</name>
</gene>
<reference evidence="1" key="1">
    <citation type="journal article" date="2015" name="Nature">
        <title>Complex archaea that bridge the gap between prokaryotes and eukaryotes.</title>
        <authorList>
            <person name="Spang A."/>
            <person name="Saw J.H."/>
            <person name="Jorgensen S.L."/>
            <person name="Zaremba-Niedzwiedzka K."/>
            <person name="Martijn J."/>
            <person name="Lind A.E."/>
            <person name="van Eijk R."/>
            <person name="Schleper C."/>
            <person name="Guy L."/>
            <person name="Ettema T.J."/>
        </authorList>
    </citation>
    <scope>NUCLEOTIDE SEQUENCE</scope>
</reference>
<proteinExistence type="predicted"/>
<dbReference type="EMBL" id="LAZR01057593">
    <property type="protein sequence ID" value="KKK71742.1"/>
    <property type="molecule type" value="Genomic_DNA"/>
</dbReference>
<accession>A0A0F8XRN2</accession>
<sequence>LGMSNYARDGATTQEHQNMSVIVGRFTVSGGPKNFEIHHDILSAGGGTQGLGVSTDDGEDEVYTDVEIREIIDDFDLMHIREEATANVGGGSSSVGFNNRVLTHTPTNEIPGASLSTNIITLPPGTFRILVLSPNYRGTRIRNVFYDRDAAVAVVLGQNNFARQSLTHADLTYSIGQFKIDEETDFDVRMDVGEAFATIGLGVDVDDGNSEVYTSILIWQIS</sequence>
<dbReference type="AlphaFoldDB" id="A0A0F8XRN2"/>
<organism evidence="1">
    <name type="scientific">marine sediment metagenome</name>
    <dbReference type="NCBI Taxonomy" id="412755"/>
    <lineage>
        <taxon>unclassified sequences</taxon>
        <taxon>metagenomes</taxon>
        <taxon>ecological metagenomes</taxon>
    </lineage>
</organism>